<dbReference type="Proteomes" id="UP000799291">
    <property type="component" value="Unassembled WGS sequence"/>
</dbReference>
<evidence type="ECO:0000313" key="3">
    <source>
        <dbReference type="Proteomes" id="UP000799291"/>
    </source>
</evidence>
<gene>
    <name evidence="2" type="ORF">K458DRAFT_98779</name>
</gene>
<accession>A0A6G1JHT1</accession>
<organism evidence="2 3">
    <name type="scientific">Lentithecium fluviatile CBS 122367</name>
    <dbReference type="NCBI Taxonomy" id="1168545"/>
    <lineage>
        <taxon>Eukaryota</taxon>
        <taxon>Fungi</taxon>
        <taxon>Dikarya</taxon>
        <taxon>Ascomycota</taxon>
        <taxon>Pezizomycotina</taxon>
        <taxon>Dothideomycetes</taxon>
        <taxon>Pleosporomycetidae</taxon>
        <taxon>Pleosporales</taxon>
        <taxon>Massarineae</taxon>
        <taxon>Lentitheciaceae</taxon>
        <taxon>Lentithecium</taxon>
    </lineage>
</organism>
<evidence type="ECO:0000313" key="2">
    <source>
        <dbReference type="EMBL" id="KAF2690104.1"/>
    </source>
</evidence>
<protein>
    <submittedName>
        <fullName evidence="2">Uncharacterized protein</fullName>
    </submittedName>
</protein>
<dbReference type="EMBL" id="MU005571">
    <property type="protein sequence ID" value="KAF2690104.1"/>
    <property type="molecule type" value="Genomic_DNA"/>
</dbReference>
<evidence type="ECO:0000256" key="1">
    <source>
        <dbReference type="SAM" id="MobiDB-lite"/>
    </source>
</evidence>
<feature type="region of interest" description="Disordered" evidence="1">
    <location>
        <begin position="100"/>
        <end position="134"/>
    </location>
</feature>
<proteinExistence type="predicted"/>
<name>A0A6G1JHT1_9PLEO</name>
<sequence>MPWSPRRSTQAFTNVLTRTGIMSIDNSQLLYDPQSQPFILNFHGHAHFSSTKSPLNMATPIRLPDSICTFLQSHIRHFYQPPGPDPTCAICHESYKLPIQDKQPTTTPPHPNTPSSSKTYPDVRDTTSTCTASSAGWTQAGRGLVRVPCAAHHSLSPPKRAEDELRQRSPYWIGLIRWKSWKNWKK</sequence>
<dbReference type="AlphaFoldDB" id="A0A6G1JHT1"/>
<keyword evidence="3" id="KW-1185">Reference proteome</keyword>
<reference evidence="2" key="1">
    <citation type="journal article" date="2020" name="Stud. Mycol.">
        <title>101 Dothideomycetes genomes: a test case for predicting lifestyles and emergence of pathogens.</title>
        <authorList>
            <person name="Haridas S."/>
            <person name="Albert R."/>
            <person name="Binder M."/>
            <person name="Bloem J."/>
            <person name="Labutti K."/>
            <person name="Salamov A."/>
            <person name="Andreopoulos B."/>
            <person name="Baker S."/>
            <person name="Barry K."/>
            <person name="Bills G."/>
            <person name="Bluhm B."/>
            <person name="Cannon C."/>
            <person name="Castanera R."/>
            <person name="Culley D."/>
            <person name="Daum C."/>
            <person name="Ezra D."/>
            <person name="Gonzalez J."/>
            <person name="Henrissat B."/>
            <person name="Kuo A."/>
            <person name="Liang C."/>
            <person name="Lipzen A."/>
            <person name="Lutzoni F."/>
            <person name="Magnuson J."/>
            <person name="Mondo S."/>
            <person name="Nolan M."/>
            <person name="Ohm R."/>
            <person name="Pangilinan J."/>
            <person name="Park H.-J."/>
            <person name="Ramirez L."/>
            <person name="Alfaro M."/>
            <person name="Sun H."/>
            <person name="Tritt A."/>
            <person name="Yoshinaga Y."/>
            <person name="Zwiers L.-H."/>
            <person name="Turgeon B."/>
            <person name="Goodwin S."/>
            <person name="Spatafora J."/>
            <person name="Crous P."/>
            <person name="Grigoriev I."/>
        </authorList>
    </citation>
    <scope>NUCLEOTIDE SEQUENCE</scope>
    <source>
        <strain evidence="2">CBS 122367</strain>
    </source>
</reference>